<reference evidence="2 3" key="1">
    <citation type="journal article" date="2014" name="Nat. Commun.">
        <title>Multiple recent horizontal transfers of a large genomic region in cheese making fungi.</title>
        <authorList>
            <person name="Cheeseman K."/>
            <person name="Ropars J."/>
            <person name="Renault P."/>
            <person name="Dupont J."/>
            <person name="Gouzy J."/>
            <person name="Branca A."/>
            <person name="Abraham A.L."/>
            <person name="Ceppi M."/>
            <person name="Conseiller E."/>
            <person name="Debuchy R."/>
            <person name="Malagnac F."/>
            <person name="Goarin A."/>
            <person name="Silar P."/>
            <person name="Lacoste S."/>
            <person name="Sallet E."/>
            <person name="Bensimon A."/>
            <person name="Giraud T."/>
            <person name="Brygoo Y."/>
        </authorList>
    </citation>
    <scope>NUCLEOTIDE SEQUENCE [LARGE SCALE GENOMIC DNA]</scope>
    <source>
        <strain evidence="3">FM 013</strain>
    </source>
</reference>
<organism evidence="2 3">
    <name type="scientific">Penicillium camemberti (strain FM 013)</name>
    <dbReference type="NCBI Taxonomy" id="1429867"/>
    <lineage>
        <taxon>Eukaryota</taxon>
        <taxon>Fungi</taxon>
        <taxon>Dikarya</taxon>
        <taxon>Ascomycota</taxon>
        <taxon>Pezizomycotina</taxon>
        <taxon>Eurotiomycetes</taxon>
        <taxon>Eurotiomycetidae</taxon>
        <taxon>Eurotiales</taxon>
        <taxon>Aspergillaceae</taxon>
        <taxon>Penicillium</taxon>
    </lineage>
</organism>
<evidence type="ECO:0000313" key="2">
    <source>
        <dbReference type="EMBL" id="CRL29072.1"/>
    </source>
</evidence>
<dbReference type="AlphaFoldDB" id="A0A0G4PRN3"/>
<keyword evidence="1" id="KW-0472">Membrane</keyword>
<sequence length="55" mass="6113">MPPVHNSLIGYHLTASFIAGAIYKTIIAISRLYRVWKTGLPVRSAVLKPIILHSQ</sequence>
<name>A0A0G4PRN3_PENC3</name>
<feature type="transmembrane region" description="Helical" evidence="1">
    <location>
        <begin position="12"/>
        <end position="33"/>
    </location>
</feature>
<evidence type="ECO:0000256" key="1">
    <source>
        <dbReference type="SAM" id="Phobius"/>
    </source>
</evidence>
<keyword evidence="1" id="KW-0812">Transmembrane</keyword>
<protein>
    <submittedName>
        <fullName evidence="2">Str. FM013</fullName>
    </submittedName>
</protein>
<accession>A0A0G4PRN3</accession>
<keyword evidence="3" id="KW-1185">Reference proteome</keyword>
<keyword evidence="1" id="KW-1133">Transmembrane helix</keyword>
<evidence type="ECO:0000313" key="3">
    <source>
        <dbReference type="Proteomes" id="UP000053732"/>
    </source>
</evidence>
<dbReference type="EMBL" id="HG793165">
    <property type="protein sequence ID" value="CRL29072.1"/>
    <property type="molecule type" value="Genomic_DNA"/>
</dbReference>
<proteinExistence type="predicted"/>
<gene>
    <name evidence="2" type="ORF">PCAMFM013_S032g000108</name>
</gene>
<dbReference type="Proteomes" id="UP000053732">
    <property type="component" value="Unassembled WGS sequence"/>
</dbReference>